<evidence type="ECO:0000259" key="8">
    <source>
        <dbReference type="PROSITE" id="PS50850"/>
    </source>
</evidence>
<feature type="transmembrane region" description="Helical" evidence="7">
    <location>
        <begin position="163"/>
        <end position="186"/>
    </location>
</feature>
<dbReference type="Proteomes" id="UP000044841">
    <property type="component" value="Unassembled WGS sequence"/>
</dbReference>
<evidence type="ECO:0000256" key="3">
    <source>
        <dbReference type="ARBA" id="ARBA00022692"/>
    </source>
</evidence>
<feature type="domain" description="Major facilitator superfamily (MFS) profile" evidence="8">
    <location>
        <begin position="33"/>
        <end position="525"/>
    </location>
</feature>
<accession>A0A0K6FYT8</accession>
<feature type="transmembrane region" description="Helical" evidence="7">
    <location>
        <begin position="105"/>
        <end position="124"/>
    </location>
</feature>
<dbReference type="AlphaFoldDB" id="A0A0K6FYT8"/>
<keyword evidence="4 7" id="KW-1133">Transmembrane helix</keyword>
<dbReference type="GO" id="GO:0022857">
    <property type="term" value="F:transmembrane transporter activity"/>
    <property type="evidence" value="ECO:0007669"/>
    <property type="project" value="InterPro"/>
</dbReference>
<keyword evidence="5 7" id="KW-0472">Membrane</keyword>
<dbReference type="InterPro" id="IPR001958">
    <property type="entry name" value="Tet-R_TetA/multi-R_MdtG-like"/>
</dbReference>
<feature type="transmembrane region" description="Helical" evidence="7">
    <location>
        <begin position="424"/>
        <end position="445"/>
    </location>
</feature>
<evidence type="ECO:0000256" key="4">
    <source>
        <dbReference type="ARBA" id="ARBA00022989"/>
    </source>
</evidence>
<keyword evidence="2" id="KW-0813">Transport</keyword>
<dbReference type="PANTHER" id="PTHR23504">
    <property type="entry name" value="MAJOR FACILITATOR SUPERFAMILY DOMAIN-CONTAINING PROTEIN 10"/>
    <property type="match status" value="1"/>
</dbReference>
<feature type="transmembrane region" description="Helical" evidence="7">
    <location>
        <begin position="327"/>
        <end position="348"/>
    </location>
</feature>
<evidence type="ECO:0000256" key="1">
    <source>
        <dbReference type="ARBA" id="ARBA00004141"/>
    </source>
</evidence>
<organism evidence="9 10">
    <name type="scientific">Rhizoctonia solani</name>
    <dbReference type="NCBI Taxonomy" id="456999"/>
    <lineage>
        <taxon>Eukaryota</taxon>
        <taxon>Fungi</taxon>
        <taxon>Dikarya</taxon>
        <taxon>Basidiomycota</taxon>
        <taxon>Agaricomycotina</taxon>
        <taxon>Agaricomycetes</taxon>
        <taxon>Cantharellales</taxon>
        <taxon>Ceratobasidiaceae</taxon>
        <taxon>Rhizoctonia</taxon>
    </lineage>
</organism>
<feature type="transmembrane region" description="Helical" evidence="7">
    <location>
        <begin position="71"/>
        <end position="93"/>
    </location>
</feature>
<dbReference type="PRINTS" id="PR01035">
    <property type="entry name" value="TCRTETA"/>
</dbReference>
<evidence type="ECO:0000256" key="7">
    <source>
        <dbReference type="SAM" id="Phobius"/>
    </source>
</evidence>
<feature type="transmembrane region" description="Helical" evidence="7">
    <location>
        <begin position="466"/>
        <end position="489"/>
    </location>
</feature>
<dbReference type="SUPFAM" id="SSF103473">
    <property type="entry name" value="MFS general substrate transporter"/>
    <property type="match status" value="1"/>
</dbReference>
<dbReference type="Gene3D" id="1.20.1250.20">
    <property type="entry name" value="MFS general substrate transporter like domains"/>
    <property type="match status" value="1"/>
</dbReference>
<feature type="transmembrane region" description="Helical" evidence="7">
    <location>
        <begin position="394"/>
        <end position="412"/>
    </location>
</feature>
<dbReference type="EMBL" id="CYGV01001234">
    <property type="protein sequence ID" value="CUA71416.1"/>
    <property type="molecule type" value="Genomic_DNA"/>
</dbReference>
<dbReference type="PANTHER" id="PTHR23504:SF15">
    <property type="entry name" value="MAJOR FACILITATOR SUPERFAMILY (MFS) PROFILE DOMAIN-CONTAINING PROTEIN"/>
    <property type="match status" value="1"/>
</dbReference>
<dbReference type="InterPro" id="IPR020846">
    <property type="entry name" value="MFS_dom"/>
</dbReference>
<feature type="compositionally biased region" description="Low complexity" evidence="6">
    <location>
        <begin position="244"/>
        <end position="256"/>
    </location>
</feature>
<evidence type="ECO:0000313" key="10">
    <source>
        <dbReference type="Proteomes" id="UP000044841"/>
    </source>
</evidence>
<keyword evidence="10" id="KW-1185">Reference proteome</keyword>
<feature type="region of interest" description="Disordered" evidence="6">
    <location>
        <begin position="240"/>
        <end position="270"/>
    </location>
</feature>
<dbReference type="GO" id="GO:0016020">
    <property type="term" value="C:membrane"/>
    <property type="evidence" value="ECO:0007669"/>
    <property type="project" value="UniProtKB-SubCell"/>
</dbReference>
<gene>
    <name evidence="9" type="ORF">RSOLAG22IIIB_04631</name>
</gene>
<feature type="transmembrane region" description="Helical" evidence="7">
    <location>
        <begin position="206"/>
        <end position="230"/>
    </location>
</feature>
<dbReference type="PROSITE" id="PS50850">
    <property type="entry name" value="MFS"/>
    <property type="match status" value="1"/>
</dbReference>
<keyword evidence="3 7" id="KW-0812">Transmembrane</keyword>
<evidence type="ECO:0000256" key="5">
    <source>
        <dbReference type="ARBA" id="ARBA00023136"/>
    </source>
</evidence>
<sequence length="525" mass="57118">MSTSQSSVEDVRPRSPGPDVPEPPQLTPVPKLQVVSVCVSRIAESFDYNQIFPYVNEMVWRLGITDDPKKVGFYSGMLDSMFAFSQLVVVYGYGALSDRIGRKPVVLFSVFGLAFSSGIFGLSTTFAHMLVARTIAGLLSGYVAVLHSILAEITDSTNQAAVYPMYALCYPIGLLIGPLVGGALANPNKSIPHLVPAFLHDLFDKYPYLLPSATACMVTILSLIFTFFFMKETLPSAVRRKTCGSSGTSTPTSSYGAREQTIERTGTQRADSLQSALPRAGIESKKHSSETDLLLATNEEQVDEPRSWTATELLKLPQLRQLYRSSIILSFLSEAHGIVFVLFSHTRIQYGGLGFEPTEIGVVLATAGSISLALQLLVLPVVLHRAKPTKAFEVCMSLWPIGYAIPPVLNVIARASSGNGQRPIGTAASVAIWAGIWVAQLLTKIARMAYSLNMVMVRETAPDQRALGTTNGLNLFFMSGARMFAPITINTLFSLSIQHNWLGGHFVWAVMVVLSVLGWKASVWD</sequence>
<proteinExistence type="predicted"/>
<protein>
    <submittedName>
        <fullName evidence="9">Putative membrane protein YCR023C [Saccharomyces cerevisiae S288c]</fullName>
    </submittedName>
</protein>
<feature type="transmembrane region" description="Helical" evidence="7">
    <location>
        <begin position="501"/>
        <end position="519"/>
    </location>
</feature>
<comment type="subcellular location">
    <subcellularLocation>
        <location evidence="1">Membrane</location>
        <topology evidence="1">Multi-pass membrane protein</topology>
    </subcellularLocation>
</comment>
<feature type="transmembrane region" description="Helical" evidence="7">
    <location>
        <begin position="360"/>
        <end position="382"/>
    </location>
</feature>
<dbReference type="InterPro" id="IPR011701">
    <property type="entry name" value="MFS"/>
</dbReference>
<evidence type="ECO:0000256" key="6">
    <source>
        <dbReference type="SAM" id="MobiDB-lite"/>
    </source>
</evidence>
<dbReference type="InterPro" id="IPR036259">
    <property type="entry name" value="MFS_trans_sf"/>
</dbReference>
<feature type="region of interest" description="Disordered" evidence="6">
    <location>
        <begin position="1"/>
        <end position="27"/>
    </location>
</feature>
<feature type="compositionally biased region" description="Pro residues" evidence="6">
    <location>
        <begin position="15"/>
        <end position="27"/>
    </location>
</feature>
<feature type="transmembrane region" description="Helical" evidence="7">
    <location>
        <begin position="130"/>
        <end position="151"/>
    </location>
</feature>
<dbReference type="Pfam" id="PF07690">
    <property type="entry name" value="MFS_1"/>
    <property type="match status" value="1"/>
</dbReference>
<evidence type="ECO:0000256" key="2">
    <source>
        <dbReference type="ARBA" id="ARBA00022448"/>
    </source>
</evidence>
<evidence type="ECO:0000313" key="9">
    <source>
        <dbReference type="EMBL" id="CUA71416.1"/>
    </source>
</evidence>
<name>A0A0K6FYT8_9AGAM</name>
<reference evidence="9 10" key="1">
    <citation type="submission" date="2015-07" db="EMBL/GenBank/DDBJ databases">
        <authorList>
            <person name="Noorani M."/>
        </authorList>
    </citation>
    <scope>NUCLEOTIDE SEQUENCE [LARGE SCALE GENOMIC DNA]</scope>
    <source>
        <strain evidence="9">BBA 69670</strain>
    </source>
</reference>